<organism evidence="5 6">
    <name type="scientific">Dokdonella ginsengisoli</name>
    <dbReference type="NCBI Taxonomy" id="363846"/>
    <lineage>
        <taxon>Bacteria</taxon>
        <taxon>Pseudomonadati</taxon>
        <taxon>Pseudomonadota</taxon>
        <taxon>Gammaproteobacteria</taxon>
        <taxon>Lysobacterales</taxon>
        <taxon>Rhodanobacteraceae</taxon>
        <taxon>Dokdonella</taxon>
    </lineage>
</organism>
<sequence length="781" mass="82785">MPASIYRFGAFTLNASTRELHKDGARIALPPRAFACLLKLIEQRERALGRDELIAALWRHGAASDVQLGQLVVQCRRALDDDGQTQWAIRTVAGFGYQWAAATVAEEAPPVMPAAAAEDTASAPPLAAPPGTDAAPRPRRRARAAAVAVAALGAPAAAALAILGSPRRAAPVATGDAERVIVLPLAAGDGEDSWLRLGGMDLIAERLRRGGLVVQPSEQTVGQLRALDESGAATQDPAAALHRVAPAATWVEGSIEHRQARWFAQVRATHDGRPASAASHEDATPTGALRGAADRLVAALGRVPAAAVETESVAETLQRAQAALLANQIDTARSILLADARLARDAPRLRLQLAEVDIRAGRLDDARAALDELLAAPGGDAVFRGQLFAARGLVAVRSGEYADAGRWFGEGIQALGEAAEPQLRGRLHNGRAVSRTSLEDYSAALLDYGIARDAFRRAGDEGGVARVDGNIGAMELLRAHPAQAEPYLVAAIARFETLGLVQERIGELQLLFEARRAQLDNARAWEAMDASWAQRARVPSPYSRLSMRLYRTQQLLQQGRHNEAGELLDDPANDGRPADVAENERIRLLRAELAWRRGDGAAALAELEPVPVGALASADSDLIRADVELLRARIERALGRRDAAPAGADDGSGLAAVPNARTPLRLAAAANRAWAAERSDAAARGFGEAFALAQAQGVALTILRVAQDYVDFLLAQGRVDDAAVISNQVALWAPVDYDAARVQLAVAHAQGRREAWAAAFETARRLAGERVIPRALGVPPP</sequence>
<feature type="region of interest" description="Disordered" evidence="3">
    <location>
        <begin position="115"/>
        <end position="137"/>
    </location>
</feature>
<protein>
    <submittedName>
        <fullName evidence="5">Winged helix-turn-helix domain-containing protein</fullName>
    </submittedName>
</protein>
<feature type="compositionally biased region" description="Low complexity" evidence="3">
    <location>
        <begin position="115"/>
        <end position="135"/>
    </location>
</feature>
<proteinExistence type="predicted"/>
<evidence type="ECO:0000313" key="5">
    <source>
        <dbReference type="EMBL" id="MFC4819625.1"/>
    </source>
</evidence>
<evidence type="ECO:0000259" key="4">
    <source>
        <dbReference type="PROSITE" id="PS51755"/>
    </source>
</evidence>
<dbReference type="SUPFAM" id="SSF48452">
    <property type="entry name" value="TPR-like"/>
    <property type="match status" value="1"/>
</dbReference>
<dbReference type="Gene3D" id="1.25.40.10">
    <property type="entry name" value="Tetratricopeptide repeat domain"/>
    <property type="match status" value="1"/>
</dbReference>
<dbReference type="PROSITE" id="PS51755">
    <property type="entry name" value="OMPR_PHOB"/>
    <property type="match status" value="1"/>
</dbReference>
<dbReference type="Pfam" id="PF00486">
    <property type="entry name" value="Trans_reg_C"/>
    <property type="match status" value="1"/>
</dbReference>
<comment type="caution">
    <text evidence="5">The sequence shown here is derived from an EMBL/GenBank/DDBJ whole genome shotgun (WGS) entry which is preliminary data.</text>
</comment>
<gene>
    <name evidence="5" type="ORF">ACFO6Q_04785</name>
</gene>
<dbReference type="InterPro" id="IPR011990">
    <property type="entry name" value="TPR-like_helical_dom_sf"/>
</dbReference>
<feature type="domain" description="OmpR/PhoB-type" evidence="4">
    <location>
        <begin position="3"/>
        <end position="101"/>
    </location>
</feature>
<accession>A0ABV9QQN0</accession>
<dbReference type="InterPro" id="IPR036388">
    <property type="entry name" value="WH-like_DNA-bd_sf"/>
</dbReference>
<dbReference type="SUPFAM" id="SSF46894">
    <property type="entry name" value="C-terminal effector domain of the bipartite response regulators"/>
    <property type="match status" value="1"/>
</dbReference>
<evidence type="ECO:0000256" key="2">
    <source>
        <dbReference type="PROSITE-ProRule" id="PRU01091"/>
    </source>
</evidence>
<evidence type="ECO:0000256" key="3">
    <source>
        <dbReference type="SAM" id="MobiDB-lite"/>
    </source>
</evidence>
<keyword evidence="1 2" id="KW-0238">DNA-binding</keyword>
<dbReference type="EMBL" id="JBHSHD010000005">
    <property type="protein sequence ID" value="MFC4819625.1"/>
    <property type="molecule type" value="Genomic_DNA"/>
</dbReference>
<dbReference type="InterPro" id="IPR001867">
    <property type="entry name" value="OmpR/PhoB-type_DNA-bd"/>
</dbReference>
<dbReference type="CDD" id="cd00383">
    <property type="entry name" value="trans_reg_C"/>
    <property type="match status" value="1"/>
</dbReference>
<dbReference type="InterPro" id="IPR016032">
    <property type="entry name" value="Sig_transdc_resp-reg_C-effctor"/>
</dbReference>
<reference evidence="6" key="1">
    <citation type="journal article" date="2019" name="Int. J. Syst. Evol. Microbiol.">
        <title>The Global Catalogue of Microorganisms (GCM) 10K type strain sequencing project: providing services to taxonomists for standard genome sequencing and annotation.</title>
        <authorList>
            <consortium name="The Broad Institute Genomics Platform"/>
            <consortium name="The Broad Institute Genome Sequencing Center for Infectious Disease"/>
            <person name="Wu L."/>
            <person name="Ma J."/>
        </authorList>
    </citation>
    <scope>NUCLEOTIDE SEQUENCE [LARGE SCALE GENOMIC DNA]</scope>
    <source>
        <strain evidence="6">CCUG 30340</strain>
    </source>
</reference>
<dbReference type="Gene3D" id="1.10.10.10">
    <property type="entry name" value="Winged helix-like DNA-binding domain superfamily/Winged helix DNA-binding domain"/>
    <property type="match status" value="1"/>
</dbReference>
<evidence type="ECO:0000313" key="6">
    <source>
        <dbReference type="Proteomes" id="UP001595886"/>
    </source>
</evidence>
<feature type="DNA-binding region" description="OmpR/PhoB-type" evidence="2">
    <location>
        <begin position="3"/>
        <end position="101"/>
    </location>
</feature>
<name>A0ABV9QQN0_9GAMM</name>
<dbReference type="Proteomes" id="UP001595886">
    <property type="component" value="Unassembled WGS sequence"/>
</dbReference>
<keyword evidence="6" id="KW-1185">Reference proteome</keyword>
<dbReference type="SMART" id="SM00862">
    <property type="entry name" value="Trans_reg_C"/>
    <property type="match status" value="1"/>
</dbReference>
<evidence type="ECO:0000256" key="1">
    <source>
        <dbReference type="ARBA" id="ARBA00023125"/>
    </source>
</evidence>
<dbReference type="RefSeq" id="WP_380019409.1">
    <property type="nucleotide sequence ID" value="NZ_JBHSHD010000005.1"/>
</dbReference>